<accession>A0A2T4ZCD0</accession>
<feature type="signal peptide" evidence="1">
    <location>
        <begin position="1"/>
        <end position="23"/>
    </location>
</feature>
<dbReference type="PANTHER" id="PTHR21666:SF270">
    <property type="entry name" value="MUREIN HYDROLASE ACTIVATOR ENVC"/>
    <property type="match status" value="1"/>
</dbReference>
<dbReference type="Proteomes" id="UP000241639">
    <property type="component" value="Unassembled WGS sequence"/>
</dbReference>
<comment type="caution">
    <text evidence="3">The sequence shown here is derived from an EMBL/GenBank/DDBJ whole genome shotgun (WGS) entry which is preliminary data.</text>
</comment>
<sequence length="270" mass="29371">MGKANRVFRIMFVLSLLLTGLFAGSSAEKVSAASDFIWPCEACSASDITQYYGGNHYGIDLARGGTVAINATAAGTVSRSYYSDSYGEVVFIKHTINGISYETVYAHMRSGSRTVNVGDPVAQGQLLGYMGSTGDSTGQHLHFELHSPAWNISKSDSLDPLPYLENNNGGRQWFSTGDTAWDGRITTTSSKSNVDITLDQGDFSANEAEQMRVRLCSTSTGNCTEYQYFGGPVQSNNRFNTYFTNMKPATYNLDIRAPFTAVGHVIVNAY</sequence>
<dbReference type="InterPro" id="IPR011055">
    <property type="entry name" value="Dup_hybrid_motif"/>
</dbReference>
<dbReference type="InterPro" id="IPR050570">
    <property type="entry name" value="Cell_wall_metabolism_enzyme"/>
</dbReference>
<dbReference type="InterPro" id="IPR016047">
    <property type="entry name" value="M23ase_b-sheet_dom"/>
</dbReference>
<dbReference type="Pfam" id="PF01551">
    <property type="entry name" value="Peptidase_M23"/>
    <property type="match status" value="1"/>
</dbReference>
<organism evidence="3 4">
    <name type="scientific">Desmospora activa DSM 45169</name>
    <dbReference type="NCBI Taxonomy" id="1121389"/>
    <lineage>
        <taxon>Bacteria</taxon>
        <taxon>Bacillati</taxon>
        <taxon>Bacillota</taxon>
        <taxon>Bacilli</taxon>
        <taxon>Bacillales</taxon>
        <taxon>Thermoactinomycetaceae</taxon>
        <taxon>Desmospora</taxon>
    </lineage>
</organism>
<evidence type="ECO:0000313" key="4">
    <source>
        <dbReference type="Proteomes" id="UP000241639"/>
    </source>
</evidence>
<dbReference type="RefSeq" id="WP_245891124.1">
    <property type="nucleotide sequence ID" value="NZ_PZZP01000001.1"/>
</dbReference>
<evidence type="ECO:0000259" key="2">
    <source>
        <dbReference type="Pfam" id="PF01551"/>
    </source>
</evidence>
<dbReference type="EMBL" id="PZZP01000001">
    <property type="protein sequence ID" value="PTM59536.1"/>
    <property type="molecule type" value="Genomic_DNA"/>
</dbReference>
<keyword evidence="1" id="KW-0732">Signal</keyword>
<keyword evidence="4" id="KW-1185">Reference proteome</keyword>
<gene>
    <name evidence="3" type="ORF">C8J48_2160</name>
</gene>
<name>A0A2T4ZCD0_9BACL</name>
<protein>
    <submittedName>
        <fullName evidence="3">Peptidase M23-like protein</fullName>
    </submittedName>
</protein>
<feature type="domain" description="M23ase beta-sheet core" evidence="2">
    <location>
        <begin position="55"/>
        <end position="147"/>
    </location>
</feature>
<dbReference type="AlphaFoldDB" id="A0A2T4ZCD0"/>
<evidence type="ECO:0000256" key="1">
    <source>
        <dbReference type="SAM" id="SignalP"/>
    </source>
</evidence>
<dbReference type="PANTHER" id="PTHR21666">
    <property type="entry name" value="PEPTIDASE-RELATED"/>
    <property type="match status" value="1"/>
</dbReference>
<reference evidence="3 4" key="1">
    <citation type="submission" date="2018-04" db="EMBL/GenBank/DDBJ databases">
        <title>Genomic Encyclopedia of Archaeal and Bacterial Type Strains, Phase II (KMG-II): from individual species to whole genera.</title>
        <authorList>
            <person name="Goeker M."/>
        </authorList>
    </citation>
    <scope>NUCLEOTIDE SEQUENCE [LARGE SCALE GENOMIC DNA]</scope>
    <source>
        <strain evidence="3 4">DSM 45169</strain>
    </source>
</reference>
<dbReference type="CDD" id="cd12797">
    <property type="entry name" value="M23_peptidase"/>
    <property type="match status" value="1"/>
</dbReference>
<dbReference type="Gene3D" id="2.70.70.10">
    <property type="entry name" value="Glucose Permease (Domain IIA)"/>
    <property type="match status" value="1"/>
</dbReference>
<proteinExistence type="predicted"/>
<feature type="chain" id="PRO_5039363299" evidence="1">
    <location>
        <begin position="24"/>
        <end position="270"/>
    </location>
</feature>
<dbReference type="GO" id="GO:0004222">
    <property type="term" value="F:metalloendopeptidase activity"/>
    <property type="evidence" value="ECO:0007669"/>
    <property type="project" value="TreeGrafter"/>
</dbReference>
<evidence type="ECO:0000313" key="3">
    <source>
        <dbReference type="EMBL" id="PTM59536.1"/>
    </source>
</evidence>
<dbReference type="SUPFAM" id="SSF51261">
    <property type="entry name" value="Duplicated hybrid motif"/>
    <property type="match status" value="1"/>
</dbReference>